<dbReference type="SUPFAM" id="SSF63380">
    <property type="entry name" value="Riboflavin synthase domain-like"/>
    <property type="match status" value="1"/>
</dbReference>
<protein>
    <recommendedName>
        <fullName evidence="4">Flavodoxin-like domain-containing protein</fullName>
    </recommendedName>
</protein>
<dbReference type="PROSITE" id="PS50902">
    <property type="entry name" value="FLAVODOXIN_LIKE"/>
    <property type="match status" value="1"/>
</dbReference>
<dbReference type="InterPro" id="IPR001094">
    <property type="entry name" value="Flavdoxin-like"/>
</dbReference>
<keyword evidence="1" id="KW-0285">Flavoprotein</keyword>
<name>A0A8J5HZ70_ZINOF</name>
<comment type="caution">
    <text evidence="5">The sequence shown here is derived from an EMBL/GenBank/DDBJ whole genome shotgun (WGS) entry which is preliminary data.</text>
</comment>
<evidence type="ECO:0000313" key="6">
    <source>
        <dbReference type="Proteomes" id="UP000734854"/>
    </source>
</evidence>
<sequence>MHLQTTFCKSLLVPLAAGGTMIIRALHGVQPLHLSLQFGGVEPCSEKASSLDLLSVIVASLSDRYGLDSSTGDAFVENRLLIAVLSIVIAVLVGCVAIFFVRRSSGRKPAESPKPLVVKTQMDTEEDQGKKKVTVFFGTQTRTAEGFAKDDEYEENLKKESLALFFLATYGDAEPTDNAARFYKWFTEGKERGIWLENLQFGVFGLGNRQYEHFNKVAVVVDELLHEQGAKHIVQVGLGDDDQCIEDDFSAWRGLLWPELDKLLQDENETGASTPYTAAILEYRVVFVKPKEVPYLDKSLSFANGHAIHDIQHPCRANVAVRRELHTSASDRSCIHLEFDIDGTGLTTAVRQIKGRISDTIAVEEVDFSGNGIIAVGLKAFYRVLQTNTMLKTLNLSGNNIGDEGAKFTNLKYSRVEIDEVRFEWAECMLDYI</sequence>
<keyword evidence="2" id="KW-0472">Membrane</keyword>
<dbReference type="InterPro" id="IPR032675">
    <property type="entry name" value="LRR_dom_sf"/>
</dbReference>
<dbReference type="GO" id="GO:0003958">
    <property type="term" value="F:NADPH-hemoprotein reductase activity"/>
    <property type="evidence" value="ECO:0007669"/>
    <property type="project" value="TreeGrafter"/>
</dbReference>
<dbReference type="Pfam" id="PF13516">
    <property type="entry name" value="LRR_6"/>
    <property type="match status" value="1"/>
</dbReference>
<reference evidence="5 6" key="1">
    <citation type="submission" date="2020-08" db="EMBL/GenBank/DDBJ databases">
        <title>Plant Genome Project.</title>
        <authorList>
            <person name="Zhang R.-G."/>
        </authorList>
    </citation>
    <scope>NUCLEOTIDE SEQUENCE [LARGE SCALE GENOMIC DNA]</scope>
    <source>
        <tissue evidence="5">Rhizome</tissue>
    </source>
</reference>
<dbReference type="SUPFAM" id="SSF52218">
    <property type="entry name" value="Flavoproteins"/>
    <property type="match status" value="1"/>
</dbReference>
<feature type="domain" description="Flavodoxin-like" evidence="4">
    <location>
        <begin position="114"/>
        <end position="257"/>
    </location>
</feature>
<keyword evidence="2" id="KW-0812">Transmembrane</keyword>
<keyword evidence="3" id="KW-0732">Signal</keyword>
<dbReference type="Pfam" id="PF00258">
    <property type="entry name" value="Flavodoxin_1"/>
    <property type="match status" value="1"/>
</dbReference>
<dbReference type="AlphaFoldDB" id="A0A8J5HZ70"/>
<organism evidence="5 6">
    <name type="scientific">Zingiber officinale</name>
    <name type="common">Ginger</name>
    <name type="synonym">Amomum zingiber</name>
    <dbReference type="NCBI Taxonomy" id="94328"/>
    <lineage>
        <taxon>Eukaryota</taxon>
        <taxon>Viridiplantae</taxon>
        <taxon>Streptophyta</taxon>
        <taxon>Embryophyta</taxon>
        <taxon>Tracheophyta</taxon>
        <taxon>Spermatophyta</taxon>
        <taxon>Magnoliopsida</taxon>
        <taxon>Liliopsida</taxon>
        <taxon>Zingiberales</taxon>
        <taxon>Zingiberaceae</taxon>
        <taxon>Zingiber</taxon>
    </lineage>
</organism>
<dbReference type="PANTHER" id="PTHR19384:SF17">
    <property type="entry name" value="NADPH--CYTOCHROME P450 REDUCTASE"/>
    <property type="match status" value="1"/>
</dbReference>
<dbReference type="SUPFAM" id="SSF52047">
    <property type="entry name" value="RNI-like"/>
    <property type="match status" value="1"/>
</dbReference>
<feature type="signal peptide" evidence="3">
    <location>
        <begin position="1"/>
        <end position="18"/>
    </location>
</feature>
<accession>A0A8J5HZ70</accession>
<feature type="chain" id="PRO_5035249633" description="Flavodoxin-like domain-containing protein" evidence="3">
    <location>
        <begin position="19"/>
        <end position="433"/>
    </location>
</feature>
<evidence type="ECO:0000259" key="4">
    <source>
        <dbReference type="PROSITE" id="PS50902"/>
    </source>
</evidence>
<keyword evidence="6" id="KW-1185">Reference proteome</keyword>
<dbReference type="Gene3D" id="2.40.30.10">
    <property type="entry name" value="Translation factors"/>
    <property type="match status" value="1"/>
</dbReference>
<proteinExistence type="predicted"/>
<dbReference type="Proteomes" id="UP000734854">
    <property type="component" value="Unassembled WGS sequence"/>
</dbReference>
<dbReference type="Gene3D" id="3.40.50.360">
    <property type="match status" value="1"/>
</dbReference>
<dbReference type="PRINTS" id="PR00369">
    <property type="entry name" value="FLAVODOXIN"/>
</dbReference>
<evidence type="ECO:0000256" key="2">
    <source>
        <dbReference type="SAM" id="Phobius"/>
    </source>
</evidence>
<dbReference type="InterPro" id="IPR017938">
    <property type="entry name" value="Riboflavin_synthase-like_b-brl"/>
</dbReference>
<evidence type="ECO:0000313" key="5">
    <source>
        <dbReference type="EMBL" id="KAG6536802.1"/>
    </source>
</evidence>
<evidence type="ECO:0000256" key="3">
    <source>
        <dbReference type="SAM" id="SignalP"/>
    </source>
</evidence>
<evidence type="ECO:0000256" key="1">
    <source>
        <dbReference type="ARBA" id="ARBA00022630"/>
    </source>
</evidence>
<dbReference type="GO" id="GO:0010181">
    <property type="term" value="F:FMN binding"/>
    <property type="evidence" value="ECO:0007669"/>
    <property type="project" value="InterPro"/>
</dbReference>
<feature type="transmembrane region" description="Helical" evidence="2">
    <location>
        <begin position="80"/>
        <end position="101"/>
    </location>
</feature>
<dbReference type="InterPro" id="IPR029039">
    <property type="entry name" value="Flavoprotein-like_sf"/>
</dbReference>
<keyword evidence="2" id="KW-1133">Transmembrane helix</keyword>
<dbReference type="InterPro" id="IPR008254">
    <property type="entry name" value="Flavodoxin/NO_synth"/>
</dbReference>
<dbReference type="GO" id="GO:0050660">
    <property type="term" value="F:flavin adenine dinucleotide binding"/>
    <property type="evidence" value="ECO:0007669"/>
    <property type="project" value="TreeGrafter"/>
</dbReference>
<dbReference type="Gene3D" id="3.80.10.10">
    <property type="entry name" value="Ribonuclease Inhibitor"/>
    <property type="match status" value="1"/>
</dbReference>
<dbReference type="PANTHER" id="PTHR19384">
    <property type="entry name" value="NITRIC OXIDE SYNTHASE-RELATED"/>
    <property type="match status" value="1"/>
</dbReference>
<dbReference type="InterPro" id="IPR001611">
    <property type="entry name" value="Leu-rich_rpt"/>
</dbReference>
<dbReference type="GO" id="GO:0005829">
    <property type="term" value="C:cytosol"/>
    <property type="evidence" value="ECO:0007669"/>
    <property type="project" value="TreeGrafter"/>
</dbReference>
<dbReference type="EMBL" id="JACMSC010000001">
    <property type="protein sequence ID" value="KAG6536802.1"/>
    <property type="molecule type" value="Genomic_DNA"/>
</dbReference>
<gene>
    <name evidence="5" type="ORF">ZIOFF_001871</name>
</gene>